<dbReference type="Gene3D" id="3.40.50.10810">
    <property type="entry name" value="Tandem AAA-ATPase domain"/>
    <property type="match status" value="1"/>
</dbReference>
<dbReference type="InParanoid" id="A0A1X7UUW6"/>
<dbReference type="EnsemblMetazoa" id="Aqu2.1.31461_001">
    <property type="protein sequence ID" value="Aqu2.1.31461_001"/>
    <property type="gene ID" value="Aqu2.1.31461"/>
</dbReference>
<dbReference type="InterPro" id="IPR038718">
    <property type="entry name" value="SNF2-like_sf"/>
</dbReference>
<evidence type="ECO:0000313" key="2">
    <source>
        <dbReference type="EnsemblMetazoa" id="Aqu2.1.31461_001"/>
    </source>
</evidence>
<protein>
    <recommendedName>
        <fullName evidence="1">SNF2 N-terminal domain-containing protein</fullName>
    </recommendedName>
</protein>
<reference evidence="2" key="1">
    <citation type="submission" date="2017-05" db="UniProtKB">
        <authorList>
            <consortium name="EnsemblMetazoa"/>
        </authorList>
    </citation>
    <scope>IDENTIFICATION</scope>
</reference>
<dbReference type="Pfam" id="PF00176">
    <property type="entry name" value="SNF2-rel_dom"/>
    <property type="match status" value="1"/>
</dbReference>
<sequence>VTDTSGKAKRSAHPTLFHIHWKRIILDEAHIVRNSKSATSEAVDIIITKLSLSLNHGCCKYNKE</sequence>
<dbReference type="AlphaFoldDB" id="A0A1X7UUW6"/>
<dbReference type="InterPro" id="IPR000330">
    <property type="entry name" value="SNF2_N"/>
</dbReference>
<proteinExistence type="predicted"/>
<organism evidence="2">
    <name type="scientific">Amphimedon queenslandica</name>
    <name type="common">Sponge</name>
    <dbReference type="NCBI Taxonomy" id="400682"/>
    <lineage>
        <taxon>Eukaryota</taxon>
        <taxon>Metazoa</taxon>
        <taxon>Porifera</taxon>
        <taxon>Demospongiae</taxon>
        <taxon>Heteroscleromorpha</taxon>
        <taxon>Haplosclerida</taxon>
        <taxon>Niphatidae</taxon>
        <taxon>Amphimedon</taxon>
    </lineage>
</organism>
<feature type="domain" description="SNF2 N-terminal" evidence="1">
    <location>
        <begin position="15"/>
        <end position="46"/>
    </location>
</feature>
<dbReference type="GO" id="GO:0005524">
    <property type="term" value="F:ATP binding"/>
    <property type="evidence" value="ECO:0007669"/>
    <property type="project" value="InterPro"/>
</dbReference>
<accession>A0A1X7UUW6</accession>
<name>A0A1X7UUW6_AMPQE</name>
<evidence type="ECO:0000259" key="1">
    <source>
        <dbReference type="Pfam" id="PF00176"/>
    </source>
</evidence>